<feature type="signal peptide" evidence="1">
    <location>
        <begin position="1"/>
        <end position="18"/>
    </location>
</feature>
<evidence type="ECO:0000313" key="3">
    <source>
        <dbReference type="Proteomes" id="UP000027661"/>
    </source>
</evidence>
<dbReference type="RefSeq" id="WP_005842976.1">
    <property type="nucleotide sequence ID" value="NZ_JNHM01000020.1"/>
</dbReference>
<comment type="caution">
    <text evidence="2">The sequence shown here is derived from an EMBL/GenBank/DDBJ whole genome shotgun (WGS) entry which is preliminary data.</text>
</comment>
<evidence type="ECO:0000313" key="2">
    <source>
        <dbReference type="EMBL" id="KDS54609.1"/>
    </source>
</evidence>
<dbReference type="EMBL" id="JNHM01000020">
    <property type="protein sequence ID" value="KDS54609.1"/>
    <property type="molecule type" value="Genomic_DNA"/>
</dbReference>
<proteinExistence type="predicted"/>
<dbReference type="Proteomes" id="UP000027661">
    <property type="component" value="Unassembled WGS sequence"/>
</dbReference>
<sequence length="73" mass="7943">MKKVFVLFTVVMLMAVMAWEKQSGKPVESEFLLDNVEALAAGEFGRDICLGSGNVTCSTGEKVECVIRPFGLD</sequence>
<evidence type="ECO:0000256" key="1">
    <source>
        <dbReference type="SAM" id="SignalP"/>
    </source>
</evidence>
<dbReference type="PATRIC" id="fig|1339352.3.peg.1657"/>
<dbReference type="GeneID" id="23318804"/>
<name>A0A069SJM6_PHOVU</name>
<dbReference type="AlphaFoldDB" id="A0A069SJM6"/>
<organism evidence="2 3">
    <name type="scientific">Phocaeicola vulgatus str. 3975 RP4</name>
    <dbReference type="NCBI Taxonomy" id="1339352"/>
    <lineage>
        <taxon>Bacteria</taxon>
        <taxon>Pseudomonadati</taxon>
        <taxon>Bacteroidota</taxon>
        <taxon>Bacteroidia</taxon>
        <taxon>Bacteroidales</taxon>
        <taxon>Bacteroidaceae</taxon>
        <taxon>Phocaeicola</taxon>
    </lineage>
</organism>
<feature type="chain" id="PRO_5001666721" evidence="1">
    <location>
        <begin position="19"/>
        <end position="73"/>
    </location>
</feature>
<keyword evidence="1" id="KW-0732">Signal</keyword>
<reference evidence="2 3" key="1">
    <citation type="submission" date="2014-04" db="EMBL/GenBank/DDBJ databases">
        <authorList>
            <person name="Sears C."/>
            <person name="Carroll K."/>
            <person name="Sack B.R."/>
            <person name="Qadri F."/>
            <person name="Myers L.L."/>
            <person name="Chung G.-T."/>
            <person name="Escheverria P."/>
            <person name="Fraser C.M."/>
            <person name="Sadzewicz L."/>
            <person name="Shefchek K.A."/>
            <person name="Tallon L."/>
            <person name="Das S.P."/>
            <person name="Daugherty S."/>
            <person name="Mongodin E.F."/>
        </authorList>
    </citation>
    <scope>NUCLEOTIDE SEQUENCE [LARGE SCALE GENOMIC DNA]</scope>
    <source>
        <strain evidence="2 3">3975 RP4</strain>
    </source>
</reference>
<protein>
    <submittedName>
        <fullName evidence="2">NVEALA family protein</fullName>
    </submittedName>
</protein>
<gene>
    <name evidence="2" type="ORF">M099_1707</name>
</gene>
<accession>A0A069SJM6</accession>